<sequence>MTRRPSPWPPSRERLRSELIILGGHPQSSIPVGHIHISPRLHRTMFNLQRDQETPASAFHTPTKPTPGLYIDLSETPG</sequence>
<comment type="caution">
    <text evidence="2">The sequence shown here is derived from an EMBL/GenBank/DDBJ whole genome shotgun (WGS) entry which is preliminary data.</text>
</comment>
<name>A0A5B0P8M9_PUCGR</name>
<evidence type="ECO:0000313" key="3">
    <source>
        <dbReference type="Proteomes" id="UP000324748"/>
    </source>
</evidence>
<keyword evidence="3" id="KW-1185">Reference proteome</keyword>
<evidence type="ECO:0000256" key="1">
    <source>
        <dbReference type="SAM" id="MobiDB-lite"/>
    </source>
</evidence>
<organism evidence="2 3">
    <name type="scientific">Puccinia graminis f. sp. tritici</name>
    <dbReference type="NCBI Taxonomy" id="56615"/>
    <lineage>
        <taxon>Eukaryota</taxon>
        <taxon>Fungi</taxon>
        <taxon>Dikarya</taxon>
        <taxon>Basidiomycota</taxon>
        <taxon>Pucciniomycotina</taxon>
        <taxon>Pucciniomycetes</taxon>
        <taxon>Pucciniales</taxon>
        <taxon>Pucciniaceae</taxon>
        <taxon>Puccinia</taxon>
    </lineage>
</organism>
<gene>
    <name evidence="2" type="ORF">PGT21_003753</name>
</gene>
<reference evidence="2 3" key="1">
    <citation type="submission" date="2019-05" db="EMBL/GenBank/DDBJ databases">
        <title>Emergence of the Ug99 lineage of the wheat stem rust pathogen through somatic hybridization.</title>
        <authorList>
            <person name="Li F."/>
            <person name="Upadhyaya N.M."/>
            <person name="Sperschneider J."/>
            <person name="Matny O."/>
            <person name="Nguyen-Phuc H."/>
            <person name="Mago R."/>
            <person name="Raley C."/>
            <person name="Miller M.E."/>
            <person name="Silverstein K.A.T."/>
            <person name="Henningsen E."/>
            <person name="Hirsch C.D."/>
            <person name="Visser B."/>
            <person name="Pretorius Z.A."/>
            <person name="Steffenson B.J."/>
            <person name="Schwessinger B."/>
            <person name="Dodds P.N."/>
            <person name="Figueroa M."/>
        </authorList>
    </citation>
    <scope>NUCLEOTIDE SEQUENCE [LARGE SCALE GENOMIC DNA]</scope>
    <source>
        <strain evidence="2">21-0</strain>
    </source>
</reference>
<dbReference type="AlphaFoldDB" id="A0A5B0P8M9"/>
<dbReference type="Proteomes" id="UP000324748">
    <property type="component" value="Unassembled WGS sequence"/>
</dbReference>
<feature type="region of interest" description="Disordered" evidence="1">
    <location>
        <begin position="54"/>
        <end position="78"/>
    </location>
</feature>
<evidence type="ECO:0000313" key="2">
    <source>
        <dbReference type="EMBL" id="KAA1097353.1"/>
    </source>
</evidence>
<proteinExistence type="predicted"/>
<dbReference type="EMBL" id="VSWC01000066">
    <property type="protein sequence ID" value="KAA1097353.1"/>
    <property type="molecule type" value="Genomic_DNA"/>
</dbReference>
<accession>A0A5B0P8M9</accession>
<protein>
    <submittedName>
        <fullName evidence="2">Uncharacterized protein</fullName>
    </submittedName>
</protein>